<gene>
    <name evidence="1" type="ORF">DNHGIG_40300</name>
</gene>
<reference evidence="1" key="1">
    <citation type="journal article" date="2023" name="Int. J. Syst. Evol. Microbiol.">
        <title>Collibacillus ludicampi gen. nov., sp. nov., a new soil bacterium of the family Alicyclobacillaceae.</title>
        <authorList>
            <person name="Jojima T."/>
            <person name="Ioku Y."/>
            <person name="Fukuta Y."/>
            <person name="Shirasaka N."/>
            <person name="Matsumura Y."/>
            <person name="Mori M."/>
        </authorList>
    </citation>
    <scope>NUCLEOTIDE SEQUENCE</scope>
    <source>
        <strain evidence="1">TP075</strain>
    </source>
</reference>
<keyword evidence="2" id="KW-1185">Reference proteome</keyword>
<evidence type="ECO:0008006" key="3">
    <source>
        <dbReference type="Google" id="ProtNLM"/>
    </source>
</evidence>
<dbReference type="InterPro" id="IPR025855">
    <property type="entry name" value="Replic_Relax"/>
</dbReference>
<dbReference type="EMBL" id="BOQE01000002">
    <property type="protein sequence ID" value="GIM48481.1"/>
    <property type="molecule type" value="Genomic_DNA"/>
</dbReference>
<name>A0AAV4LL93_9BACL</name>
<dbReference type="Pfam" id="PF13814">
    <property type="entry name" value="Replic_Relax"/>
    <property type="match status" value="1"/>
</dbReference>
<accession>A0AAV4LL93</accession>
<dbReference type="Proteomes" id="UP001057291">
    <property type="component" value="Unassembled WGS sequence"/>
</dbReference>
<evidence type="ECO:0000313" key="1">
    <source>
        <dbReference type="EMBL" id="GIM48481.1"/>
    </source>
</evidence>
<proteinExistence type="predicted"/>
<protein>
    <recommendedName>
        <fullName evidence="3">Replication-relaxation</fullName>
    </recommendedName>
</protein>
<organism evidence="1 2">
    <name type="scientific">Collibacillus ludicampi</name>
    <dbReference type="NCBI Taxonomy" id="2771369"/>
    <lineage>
        <taxon>Bacteria</taxon>
        <taxon>Bacillati</taxon>
        <taxon>Bacillota</taxon>
        <taxon>Bacilli</taxon>
        <taxon>Bacillales</taxon>
        <taxon>Alicyclobacillaceae</taxon>
        <taxon>Collibacillus</taxon>
    </lineage>
</organism>
<sequence length="259" mass="30361">MRLNERDLLILGSLAHFRYMETSQIHELGNYKGKQSYYVCRRRLRELEHEGLILSHRPSAYRQKVFYLTRDGADLVIRHKGLDEGSIRVMRKDNPKIDHYLKIVDVYLNLRHLSLRNPRYQLLSFQTNVTERIYGRERIHPDALSILQVGDKKMGTFWEVDTGEETIRRIIHEKVEKYESLERSGAIQKRFPGAPFFPIVVLTSGKERAFNLERRIKDSQSNKDIRFIIGAHDDDLETLLFGGSQHEAHRMVRSAGNES</sequence>
<dbReference type="AlphaFoldDB" id="A0AAV4LL93"/>
<dbReference type="RefSeq" id="WP_282201532.1">
    <property type="nucleotide sequence ID" value="NZ_BOQE01000002.1"/>
</dbReference>
<comment type="caution">
    <text evidence="1">The sequence shown here is derived from an EMBL/GenBank/DDBJ whole genome shotgun (WGS) entry which is preliminary data.</text>
</comment>
<evidence type="ECO:0000313" key="2">
    <source>
        <dbReference type="Proteomes" id="UP001057291"/>
    </source>
</evidence>